<dbReference type="SUPFAM" id="SSF55729">
    <property type="entry name" value="Acyl-CoA N-acyltransferases (Nat)"/>
    <property type="match status" value="1"/>
</dbReference>
<accession>A0A385YUM3</accession>
<dbReference type="CDD" id="cd04301">
    <property type="entry name" value="NAT_SF"/>
    <property type="match status" value="1"/>
</dbReference>
<dbReference type="KEGG" id="paek:D3873_11285"/>
<dbReference type="RefSeq" id="WP_119884103.1">
    <property type="nucleotide sequence ID" value="NZ_CP032418.1"/>
</dbReference>
<evidence type="ECO:0000313" key="2">
    <source>
        <dbReference type="EMBL" id="AYC30386.1"/>
    </source>
</evidence>
<reference evidence="3" key="1">
    <citation type="submission" date="2018-09" db="EMBL/GenBank/DDBJ databases">
        <authorList>
            <person name="Zhu H."/>
        </authorList>
    </citation>
    <scope>NUCLEOTIDE SEQUENCE [LARGE SCALE GENOMIC DNA]</scope>
    <source>
        <strain evidence="3">K2R23-3</strain>
    </source>
</reference>
<dbReference type="Proteomes" id="UP000265725">
    <property type="component" value="Chromosome"/>
</dbReference>
<dbReference type="AlphaFoldDB" id="A0A385YUM3"/>
<dbReference type="GO" id="GO:0016747">
    <property type="term" value="F:acyltransferase activity, transferring groups other than amino-acyl groups"/>
    <property type="evidence" value="ECO:0007669"/>
    <property type="project" value="InterPro"/>
</dbReference>
<dbReference type="Pfam" id="PF13673">
    <property type="entry name" value="Acetyltransf_10"/>
    <property type="match status" value="1"/>
</dbReference>
<dbReference type="InterPro" id="IPR000182">
    <property type="entry name" value="GNAT_dom"/>
</dbReference>
<dbReference type="OrthoDB" id="9796171at2"/>
<dbReference type="Gene3D" id="3.40.630.30">
    <property type="match status" value="1"/>
</dbReference>
<dbReference type="InterPro" id="IPR016181">
    <property type="entry name" value="Acyl_CoA_acyltransferase"/>
</dbReference>
<sequence>MWRIETFDSLSKEELYTILKNRVNIFVVEQKCPYPELDDHDQDARHIFFEENNDIICYARILPAGTKYEYTSIGRVIVVKKYRQQGWAKKLMEKCLEVCGQDHSNVSIQLQAQAHLQHFYGAFGFTPISDVYDEDGIPHVDMVRK</sequence>
<evidence type="ECO:0000259" key="1">
    <source>
        <dbReference type="PROSITE" id="PS51186"/>
    </source>
</evidence>
<feature type="domain" description="N-acetyltransferase" evidence="1">
    <location>
        <begin position="5"/>
        <end position="145"/>
    </location>
</feature>
<keyword evidence="3" id="KW-1185">Reference proteome</keyword>
<keyword evidence="2" id="KW-0808">Transferase</keyword>
<proteinExistence type="predicted"/>
<dbReference type="PROSITE" id="PS51186">
    <property type="entry name" value="GNAT"/>
    <property type="match status" value="1"/>
</dbReference>
<name>A0A385YUM3_9BACL</name>
<evidence type="ECO:0000313" key="3">
    <source>
        <dbReference type="Proteomes" id="UP000265725"/>
    </source>
</evidence>
<organism evidence="2 3">
    <name type="scientific">Paenisporosarcina cavernae</name>
    <dbReference type="NCBI Taxonomy" id="2320858"/>
    <lineage>
        <taxon>Bacteria</taxon>
        <taxon>Bacillati</taxon>
        <taxon>Bacillota</taxon>
        <taxon>Bacilli</taxon>
        <taxon>Bacillales</taxon>
        <taxon>Caryophanaceae</taxon>
        <taxon>Paenisporosarcina</taxon>
    </lineage>
</organism>
<gene>
    <name evidence="2" type="ORF">D3873_11285</name>
</gene>
<dbReference type="EMBL" id="CP032418">
    <property type="protein sequence ID" value="AYC30386.1"/>
    <property type="molecule type" value="Genomic_DNA"/>
</dbReference>
<protein>
    <submittedName>
        <fullName evidence="2">GNAT family N-acetyltransferase</fullName>
    </submittedName>
</protein>